<feature type="transmembrane region" description="Helical" evidence="17">
    <location>
        <begin position="621"/>
        <end position="642"/>
    </location>
</feature>
<feature type="transmembrane region" description="Helical" evidence="17">
    <location>
        <begin position="511"/>
        <end position="531"/>
    </location>
</feature>
<dbReference type="EC" id="2.5.1.141" evidence="3"/>
<dbReference type="EMBL" id="MRZV01001485">
    <property type="protein sequence ID" value="PIK37545.1"/>
    <property type="molecule type" value="Genomic_DNA"/>
</dbReference>
<dbReference type="InterPro" id="IPR000537">
    <property type="entry name" value="UbiA_prenyltransferase"/>
</dbReference>
<keyword evidence="9" id="KW-0809">Transit peptide</keyword>
<evidence type="ECO:0000256" key="7">
    <source>
        <dbReference type="ARBA" id="ARBA00022692"/>
    </source>
</evidence>
<dbReference type="Pfam" id="PF01040">
    <property type="entry name" value="UbiA"/>
    <property type="match status" value="1"/>
</dbReference>
<evidence type="ECO:0000256" key="14">
    <source>
        <dbReference type="ARBA" id="ARBA00030253"/>
    </source>
</evidence>
<evidence type="ECO:0000256" key="5">
    <source>
        <dbReference type="ARBA" id="ARBA00022614"/>
    </source>
</evidence>
<dbReference type="SMART" id="SM00364">
    <property type="entry name" value="LRR_BAC"/>
    <property type="match status" value="2"/>
</dbReference>
<evidence type="ECO:0000256" key="2">
    <source>
        <dbReference type="ARBA" id="ARBA00005985"/>
    </source>
</evidence>
<dbReference type="Proteomes" id="UP000230750">
    <property type="component" value="Unassembled WGS sequence"/>
</dbReference>
<dbReference type="InterPro" id="IPR001611">
    <property type="entry name" value="Leu-rich_rpt"/>
</dbReference>
<keyword evidence="7 17" id="KW-0812">Transmembrane</keyword>
<feature type="transmembrane region" description="Helical" evidence="17">
    <location>
        <begin position="671"/>
        <end position="688"/>
    </location>
</feature>
<evidence type="ECO:0000256" key="16">
    <source>
        <dbReference type="SAM" id="MobiDB-lite"/>
    </source>
</evidence>
<feature type="transmembrane region" description="Helical" evidence="17">
    <location>
        <begin position="485"/>
        <end position="505"/>
    </location>
</feature>
<dbReference type="InterPro" id="IPR032675">
    <property type="entry name" value="LRR_dom_sf"/>
</dbReference>
<evidence type="ECO:0000256" key="15">
    <source>
        <dbReference type="ARBA" id="ARBA00047690"/>
    </source>
</evidence>
<keyword evidence="13 17" id="KW-0472">Membrane</keyword>
<evidence type="ECO:0000256" key="17">
    <source>
        <dbReference type="SAM" id="Phobius"/>
    </source>
</evidence>
<dbReference type="PROSITE" id="PS51450">
    <property type="entry name" value="LRR"/>
    <property type="match status" value="2"/>
</dbReference>
<dbReference type="InterPro" id="IPR006369">
    <property type="entry name" value="Protohaem_IX_farnesylTrfase"/>
</dbReference>
<feature type="transmembrane region" description="Helical" evidence="17">
    <location>
        <begin position="205"/>
        <end position="225"/>
    </location>
</feature>
<dbReference type="SMART" id="SM00369">
    <property type="entry name" value="LRR_TYP"/>
    <property type="match status" value="5"/>
</dbReference>
<evidence type="ECO:0000256" key="11">
    <source>
        <dbReference type="ARBA" id="ARBA00023128"/>
    </source>
</evidence>
<dbReference type="GO" id="GO:0031966">
    <property type="term" value="C:mitochondrial membrane"/>
    <property type="evidence" value="ECO:0007669"/>
    <property type="project" value="UniProtKB-SubCell"/>
</dbReference>
<comment type="catalytic activity">
    <reaction evidence="15">
        <text>heme b + (2E,6E)-farnesyl diphosphate + H2O = Fe(II)-heme o + diphosphate</text>
        <dbReference type="Rhea" id="RHEA:28070"/>
        <dbReference type="ChEBI" id="CHEBI:15377"/>
        <dbReference type="ChEBI" id="CHEBI:33019"/>
        <dbReference type="ChEBI" id="CHEBI:60344"/>
        <dbReference type="ChEBI" id="CHEBI:60530"/>
        <dbReference type="ChEBI" id="CHEBI:175763"/>
        <dbReference type="EC" id="2.5.1.141"/>
    </reaction>
</comment>
<dbReference type="InterPro" id="IPR044878">
    <property type="entry name" value="UbiA_sf"/>
</dbReference>
<evidence type="ECO:0000256" key="10">
    <source>
        <dbReference type="ARBA" id="ARBA00022989"/>
    </source>
</evidence>
<proteinExistence type="inferred from homology"/>
<dbReference type="HAMAP" id="MF_00154">
    <property type="entry name" value="CyoE_CtaB"/>
    <property type="match status" value="1"/>
</dbReference>
<keyword evidence="6 18" id="KW-0808">Transferase</keyword>
<evidence type="ECO:0000256" key="4">
    <source>
        <dbReference type="ARBA" id="ARBA00016335"/>
    </source>
</evidence>
<comment type="similarity">
    <text evidence="2">Belongs to the UbiA prenyltransferase family.</text>
</comment>
<reference evidence="18 19" key="1">
    <citation type="journal article" date="2017" name="PLoS Biol.">
        <title>The sea cucumber genome provides insights into morphological evolution and visceral regeneration.</title>
        <authorList>
            <person name="Zhang X."/>
            <person name="Sun L."/>
            <person name="Yuan J."/>
            <person name="Sun Y."/>
            <person name="Gao Y."/>
            <person name="Zhang L."/>
            <person name="Li S."/>
            <person name="Dai H."/>
            <person name="Hamel J.F."/>
            <person name="Liu C."/>
            <person name="Yu Y."/>
            <person name="Liu S."/>
            <person name="Lin W."/>
            <person name="Guo K."/>
            <person name="Jin S."/>
            <person name="Xu P."/>
            <person name="Storey K.B."/>
            <person name="Huan P."/>
            <person name="Zhang T."/>
            <person name="Zhou Y."/>
            <person name="Zhang J."/>
            <person name="Lin C."/>
            <person name="Li X."/>
            <person name="Xing L."/>
            <person name="Huo D."/>
            <person name="Sun M."/>
            <person name="Wang L."/>
            <person name="Mercier A."/>
            <person name="Li F."/>
            <person name="Yang H."/>
            <person name="Xiang J."/>
        </authorList>
    </citation>
    <scope>NUCLEOTIDE SEQUENCE [LARGE SCALE GENOMIC DNA]</scope>
    <source>
        <strain evidence="18">Shaxun</strain>
        <tissue evidence="18">Muscle</tissue>
    </source>
</reference>
<evidence type="ECO:0000256" key="3">
    <source>
        <dbReference type="ARBA" id="ARBA00012292"/>
    </source>
</evidence>
<evidence type="ECO:0000256" key="6">
    <source>
        <dbReference type="ARBA" id="ARBA00022679"/>
    </source>
</evidence>
<dbReference type="PANTHER" id="PTHR43448:SF2">
    <property type="entry name" value="PROTOHEME IX FARNESYLTRANSFERASE, MITOCHONDRIAL"/>
    <property type="match status" value="1"/>
</dbReference>
<dbReference type="Gene3D" id="3.80.10.10">
    <property type="entry name" value="Ribonuclease Inhibitor"/>
    <property type="match status" value="1"/>
</dbReference>
<evidence type="ECO:0000256" key="1">
    <source>
        <dbReference type="ARBA" id="ARBA00004225"/>
    </source>
</evidence>
<evidence type="ECO:0000256" key="12">
    <source>
        <dbReference type="ARBA" id="ARBA00023133"/>
    </source>
</evidence>
<comment type="caution">
    <text evidence="18">The sequence shown here is derived from an EMBL/GenBank/DDBJ whole genome shotgun (WGS) entry which is preliminary data.</text>
</comment>
<dbReference type="GO" id="GO:0006784">
    <property type="term" value="P:heme A biosynthetic process"/>
    <property type="evidence" value="ECO:0007669"/>
    <property type="project" value="TreeGrafter"/>
</dbReference>
<gene>
    <name evidence="18" type="ORF">BSL78_25615</name>
</gene>
<protein>
    <recommendedName>
        <fullName evidence="4">Protoheme IX farnesyltransferase, mitochondrial</fullName>
        <ecNumber evidence="3">2.5.1.141</ecNumber>
    </recommendedName>
    <alternativeName>
        <fullName evidence="14">Heme O synthase</fullName>
    </alternativeName>
</protein>
<dbReference type="FunFam" id="1.10.357.140:FF:000004">
    <property type="entry name" value="Protoheme IX farnesyltransferase, mitochondrial"/>
    <property type="match status" value="1"/>
</dbReference>
<evidence type="ECO:0000256" key="8">
    <source>
        <dbReference type="ARBA" id="ARBA00022737"/>
    </source>
</evidence>
<evidence type="ECO:0000256" key="9">
    <source>
        <dbReference type="ARBA" id="ARBA00022946"/>
    </source>
</evidence>
<dbReference type="Pfam" id="PF13855">
    <property type="entry name" value="LRR_8"/>
    <property type="match status" value="1"/>
</dbReference>
<feature type="transmembrane region" description="Helical" evidence="17">
    <location>
        <begin position="543"/>
        <end position="563"/>
    </location>
</feature>
<dbReference type="SUPFAM" id="SSF52058">
    <property type="entry name" value="L domain-like"/>
    <property type="match status" value="1"/>
</dbReference>
<keyword evidence="10 17" id="KW-1133">Transmembrane helix</keyword>
<dbReference type="AlphaFoldDB" id="A0A2G8JPC5"/>
<dbReference type="PANTHER" id="PTHR43448">
    <property type="entry name" value="PROTOHEME IX FARNESYLTRANSFERASE, MITOCHONDRIAL"/>
    <property type="match status" value="1"/>
</dbReference>
<dbReference type="PROSITE" id="PS00943">
    <property type="entry name" value="UBIA"/>
    <property type="match status" value="1"/>
</dbReference>
<evidence type="ECO:0000313" key="19">
    <source>
        <dbReference type="Proteomes" id="UP000230750"/>
    </source>
</evidence>
<comment type="subcellular location">
    <subcellularLocation>
        <location evidence="1">Mitochondrion membrane</location>
        <topology evidence="1">Multi-pass membrane protein</topology>
    </subcellularLocation>
</comment>
<dbReference type="CDD" id="cd13957">
    <property type="entry name" value="PT_UbiA_Cox10"/>
    <property type="match status" value="1"/>
</dbReference>
<keyword evidence="8" id="KW-0677">Repeat</keyword>
<accession>A0A2G8JPC5</accession>
<organism evidence="18 19">
    <name type="scientific">Stichopus japonicus</name>
    <name type="common">Sea cucumber</name>
    <dbReference type="NCBI Taxonomy" id="307972"/>
    <lineage>
        <taxon>Eukaryota</taxon>
        <taxon>Metazoa</taxon>
        <taxon>Echinodermata</taxon>
        <taxon>Eleutherozoa</taxon>
        <taxon>Echinozoa</taxon>
        <taxon>Holothuroidea</taxon>
        <taxon>Aspidochirotacea</taxon>
        <taxon>Aspidochirotida</taxon>
        <taxon>Stichopodidae</taxon>
        <taxon>Apostichopus</taxon>
    </lineage>
</organism>
<keyword evidence="12" id="KW-0350">Heme biosynthesis</keyword>
<dbReference type="InterPro" id="IPR030470">
    <property type="entry name" value="UbiA_prenylTrfase_CS"/>
</dbReference>
<evidence type="ECO:0000313" key="18">
    <source>
        <dbReference type="EMBL" id="PIK37545.1"/>
    </source>
</evidence>
<dbReference type="NCBIfam" id="TIGR01473">
    <property type="entry name" value="cyoE_ctaB"/>
    <property type="match status" value="1"/>
</dbReference>
<dbReference type="STRING" id="307972.A0A2G8JPC5"/>
<name>A0A2G8JPC5_STIJA</name>
<evidence type="ECO:0000256" key="13">
    <source>
        <dbReference type="ARBA" id="ARBA00023136"/>
    </source>
</evidence>
<dbReference type="GO" id="GO:0008495">
    <property type="term" value="F:protoheme IX farnesyltransferase activity"/>
    <property type="evidence" value="ECO:0007669"/>
    <property type="project" value="UniProtKB-EC"/>
</dbReference>
<feature type="region of interest" description="Disordered" evidence="16">
    <location>
        <begin position="302"/>
        <end position="327"/>
    </location>
</feature>
<keyword evidence="5" id="KW-0433">Leucine-rich repeat</keyword>
<keyword evidence="19" id="KW-1185">Reference proteome</keyword>
<dbReference type="Gene3D" id="1.10.357.140">
    <property type="entry name" value="UbiA prenyltransferase"/>
    <property type="match status" value="1"/>
</dbReference>
<dbReference type="OrthoDB" id="5211at2759"/>
<feature type="transmembrane region" description="Helical" evidence="17">
    <location>
        <begin position="569"/>
        <end position="589"/>
    </location>
</feature>
<dbReference type="InterPro" id="IPR003591">
    <property type="entry name" value="Leu-rich_rpt_typical-subtyp"/>
</dbReference>
<sequence length="706" mass="79503">MDQLPHMSIVFHICLYTTIQASCVQRNVFSTVVLRCDGRIYNFTNFPSSTFPNRTTELFFIYTSIPEFQEGWVSPIENLDVLRLLDIGFNGIRVIDRSFFTHVPQLESLRLRNNELKTMPTAALAKLMTLKYLDLFGNHIDRLEASSLLSNANITYLNLGNNIIRQIHVNSFEGLMHLENLILSDNKLTVLPHLSSKYLLKLRSVALSGTTVLLVTSFIFCTLYIELWKRSRTSAPDNCQRLLILHSSRRLAFKANFLGADIKCYVTKCLSTSVVSAQKSIKPEHWKNLLWLRKLPQSTTAGTKVSESSLKPEESTKSSQWSESLPIDKETVKASPEMPEVLQHEHHEERYRLRVSEEGVVKDEERRENASAVDTVIAHVTPCPIEPKDGNKEEEKPVVEEMWRRQKAKLTELPSLYLQLSKSRLTSLVVISALAGYGMAPATFDLLTCALMAGGTFLTSCSANTINQFFEVPYDSQMARTRNRVLVRGLLSPLHAVGFASLVGITGVSTLYHLVNPLSAGIAAATLFLYVSAYTPLKRVSIVNTWMGAVVGALPPMIGWAACTGGLDYGAFLMAGFLYCWQFPHFNALSWNLRSDYSRGGYCMMATTDPSLCRRVALRHCIAIIGLSTMAPMLDLTTWTFAMDSLPLNLWFSYLAWRFYDDADSKSARRLFLFSLLHLPMLMLLLLISKKDLHPEKPESNIKVIV</sequence>
<keyword evidence="11" id="KW-0496">Mitochondrion</keyword>